<sequence length="134" mass="14273">MIIVAQIATLIAAGVHLLAFVWESFLFRRPSVHEGIFRIPSGDVPAAHLWAFNVGFYNLFLGSGAIAGVILWWAGHDTPGRTLVVYTCLFMFLAGIALAVSDRMALSRQRGDGVVGALSQSVPPLVALIALAIG</sequence>
<feature type="transmembrane region" description="Helical" evidence="1">
    <location>
        <begin position="6"/>
        <end position="27"/>
    </location>
</feature>
<evidence type="ECO:0000256" key="1">
    <source>
        <dbReference type="SAM" id="Phobius"/>
    </source>
</evidence>
<dbReference type="eggNOG" id="COG3759">
    <property type="taxonomic scope" value="Bacteria"/>
</dbReference>
<dbReference type="RefSeq" id="WP_112299106.1">
    <property type="nucleotide sequence ID" value="NZ_CP008947.1"/>
</dbReference>
<proteinExistence type="predicted"/>
<protein>
    <submittedName>
        <fullName evidence="2">Membrane protein</fullName>
    </submittedName>
</protein>
<dbReference type="InterPro" id="IPR009732">
    <property type="entry name" value="DUF1304"/>
</dbReference>
<dbReference type="EMBL" id="CP008947">
    <property type="protein sequence ID" value="AII05155.1"/>
    <property type="molecule type" value="Genomic_DNA"/>
</dbReference>
<organism evidence="2 3">
    <name type="scientific">Rhodococcus opacus</name>
    <name type="common">Nocardia opaca</name>
    <dbReference type="NCBI Taxonomy" id="37919"/>
    <lineage>
        <taxon>Bacteria</taxon>
        <taxon>Bacillati</taxon>
        <taxon>Actinomycetota</taxon>
        <taxon>Actinomycetes</taxon>
        <taxon>Mycobacteriales</taxon>
        <taxon>Nocardiaceae</taxon>
        <taxon>Rhodococcus</taxon>
    </lineage>
</organism>
<feature type="transmembrane region" description="Helical" evidence="1">
    <location>
        <begin position="83"/>
        <end position="101"/>
    </location>
</feature>
<dbReference type="Proteomes" id="UP000028488">
    <property type="component" value="Chromosome"/>
</dbReference>
<accession>A0A076EFT6</accession>
<keyword evidence="1" id="KW-1133">Transmembrane helix</keyword>
<feature type="transmembrane region" description="Helical" evidence="1">
    <location>
        <begin position="113"/>
        <end position="133"/>
    </location>
</feature>
<evidence type="ECO:0000313" key="3">
    <source>
        <dbReference type="Proteomes" id="UP000028488"/>
    </source>
</evidence>
<keyword evidence="1" id="KW-0812">Transmembrane</keyword>
<dbReference type="Pfam" id="PF06993">
    <property type="entry name" value="DUF1304"/>
    <property type="match status" value="1"/>
</dbReference>
<feature type="transmembrane region" description="Helical" evidence="1">
    <location>
        <begin position="48"/>
        <end position="71"/>
    </location>
</feature>
<evidence type="ECO:0000313" key="2">
    <source>
        <dbReference type="EMBL" id="AII05155.1"/>
    </source>
</evidence>
<keyword evidence="1" id="KW-0472">Membrane</keyword>
<gene>
    <name evidence="2" type="ORF">EP51_11240</name>
</gene>
<reference evidence="2 3" key="1">
    <citation type="submission" date="2014-07" db="EMBL/GenBank/DDBJ databases">
        <title>Genome Sequence of Rhodococcus opacus Strain R7, a Biodegrader of Mono- and Polycyclic Aromatic Hydrocarbons.</title>
        <authorList>
            <person name="Di Gennaro P."/>
            <person name="Zampolli J."/>
            <person name="Presti I."/>
            <person name="Cappelletti M."/>
            <person name="D'Ursi P."/>
            <person name="Orro A."/>
            <person name="Mezzelani A."/>
            <person name="Milanesi L."/>
        </authorList>
    </citation>
    <scope>NUCLEOTIDE SEQUENCE [LARGE SCALE GENOMIC DNA]</scope>
    <source>
        <strain evidence="2 3">R7</strain>
    </source>
</reference>
<name>A0A076EFT6_RHOOP</name>
<dbReference type="AlphaFoldDB" id="A0A076EFT6"/>